<protein>
    <submittedName>
        <fullName evidence="3">Uncharacterized protein</fullName>
    </submittedName>
</protein>
<reference evidence="3" key="2">
    <citation type="submission" date="2017-11" db="EMBL/GenBank/DDBJ databases">
        <title>Coralsnake Venomics: Analyses of Venom Gland Transcriptomes and Proteomes of Six Brazilian Taxa.</title>
        <authorList>
            <person name="Aird S.D."/>
            <person name="Jorge da Silva N."/>
            <person name="Qiu L."/>
            <person name="Villar-Briones A."/>
            <person name="Aparecida-Saddi V."/>
            <person name="Campos-Telles M.P."/>
            <person name="Grau M."/>
            <person name="Mikheyev A.S."/>
        </authorList>
    </citation>
    <scope>NUCLEOTIDE SEQUENCE</scope>
    <source>
        <tissue evidence="3">Venom_gland</tissue>
    </source>
</reference>
<evidence type="ECO:0000256" key="2">
    <source>
        <dbReference type="SAM" id="MobiDB-lite"/>
    </source>
</evidence>
<accession>A0A2D4L466</accession>
<dbReference type="InterPro" id="IPR010890">
    <property type="entry name" value="PriC"/>
</dbReference>
<sequence length="106" mass="12236">MTSVPSLTKIGNKASSTPTAASSRPSKQRSIDVMLQEEKTNTFQKEIQMMFQSIQEAMTKNHEMKNDLGEMKEEIQNMNVRLKNCEQMITKNEQRIQKVEEKLEEA</sequence>
<dbReference type="EMBL" id="IACL01106724">
    <property type="protein sequence ID" value="LAB15772.1"/>
    <property type="molecule type" value="Transcribed_RNA"/>
</dbReference>
<keyword evidence="1" id="KW-0175">Coiled coil</keyword>
<evidence type="ECO:0000256" key="1">
    <source>
        <dbReference type="SAM" id="Coils"/>
    </source>
</evidence>
<dbReference type="Pfam" id="PF07445">
    <property type="entry name" value="PriC"/>
    <property type="match status" value="1"/>
</dbReference>
<dbReference type="AlphaFoldDB" id="A0A2D4L466"/>
<proteinExistence type="predicted"/>
<feature type="coiled-coil region" evidence="1">
    <location>
        <begin position="54"/>
        <end position="102"/>
    </location>
</feature>
<name>A0A2D4L466_9SAUR</name>
<organism evidence="3">
    <name type="scientific">Micrurus paraensis</name>
    <dbReference type="NCBI Taxonomy" id="1970185"/>
    <lineage>
        <taxon>Eukaryota</taxon>
        <taxon>Metazoa</taxon>
        <taxon>Chordata</taxon>
        <taxon>Craniata</taxon>
        <taxon>Vertebrata</taxon>
        <taxon>Euteleostomi</taxon>
        <taxon>Lepidosauria</taxon>
        <taxon>Squamata</taxon>
        <taxon>Bifurcata</taxon>
        <taxon>Unidentata</taxon>
        <taxon>Episquamata</taxon>
        <taxon>Toxicofera</taxon>
        <taxon>Serpentes</taxon>
        <taxon>Colubroidea</taxon>
        <taxon>Elapidae</taxon>
        <taxon>Elapinae</taxon>
        <taxon>Micrurus</taxon>
    </lineage>
</organism>
<feature type="compositionally biased region" description="Low complexity" evidence="2">
    <location>
        <begin position="14"/>
        <end position="25"/>
    </location>
</feature>
<evidence type="ECO:0000313" key="3">
    <source>
        <dbReference type="EMBL" id="LAB15772.1"/>
    </source>
</evidence>
<dbReference type="SUPFAM" id="SSF57997">
    <property type="entry name" value="Tropomyosin"/>
    <property type="match status" value="1"/>
</dbReference>
<reference evidence="3" key="1">
    <citation type="submission" date="2017-07" db="EMBL/GenBank/DDBJ databases">
        <authorList>
            <person name="Mikheyev A."/>
            <person name="Grau M."/>
        </authorList>
    </citation>
    <scope>NUCLEOTIDE SEQUENCE</scope>
    <source>
        <tissue evidence="3">Venom_gland</tissue>
    </source>
</reference>
<feature type="region of interest" description="Disordered" evidence="2">
    <location>
        <begin position="1"/>
        <end position="31"/>
    </location>
</feature>